<dbReference type="AlphaFoldDB" id="A0A5C6AVB8"/>
<dbReference type="InterPro" id="IPR056822">
    <property type="entry name" value="TEN_NHL"/>
</dbReference>
<comment type="caution">
    <text evidence="3">The sequence shown here is derived from an EMBL/GenBank/DDBJ whole genome shotgun (WGS) entry which is preliminary data.</text>
</comment>
<evidence type="ECO:0000313" key="4">
    <source>
        <dbReference type="Proteomes" id="UP000316213"/>
    </source>
</evidence>
<evidence type="ECO:0000256" key="1">
    <source>
        <dbReference type="ARBA" id="ARBA00022737"/>
    </source>
</evidence>
<gene>
    <name evidence="3" type="primary">vgb</name>
    <name evidence="3" type="ORF">Pla100_08480</name>
</gene>
<proteinExistence type="predicted"/>
<keyword evidence="4" id="KW-1185">Reference proteome</keyword>
<dbReference type="Pfam" id="PF01436">
    <property type="entry name" value="NHL"/>
    <property type="match status" value="2"/>
</dbReference>
<dbReference type="SUPFAM" id="SSF101898">
    <property type="entry name" value="NHL repeat"/>
    <property type="match status" value="1"/>
</dbReference>
<dbReference type="EMBL" id="SJPM01000001">
    <property type="protein sequence ID" value="TWU03913.1"/>
    <property type="molecule type" value="Genomic_DNA"/>
</dbReference>
<keyword evidence="3" id="KW-0456">Lyase</keyword>
<organism evidence="3 4">
    <name type="scientific">Neorhodopirellula pilleata</name>
    <dbReference type="NCBI Taxonomy" id="2714738"/>
    <lineage>
        <taxon>Bacteria</taxon>
        <taxon>Pseudomonadati</taxon>
        <taxon>Planctomycetota</taxon>
        <taxon>Planctomycetia</taxon>
        <taxon>Pirellulales</taxon>
        <taxon>Pirellulaceae</taxon>
        <taxon>Neorhodopirellula</taxon>
    </lineage>
</organism>
<reference evidence="3 4" key="1">
    <citation type="submission" date="2019-02" db="EMBL/GenBank/DDBJ databases">
        <title>Deep-cultivation of Planctomycetes and their phenomic and genomic characterization uncovers novel biology.</title>
        <authorList>
            <person name="Wiegand S."/>
            <person name="Jogler M."/>
            <person name="Boedeker C."/>
            <person name="Pinto D."/>
            <person name="Vollmers J."/>
            <person name="Rivas-Marin E."/>
            <person name="Kohn T."/>
            <person name="Peeters S.H."/>
            <person name="Heuer A."/>
            <person name="Rast P."/>
            <person name="Oberbeckmann S."/>
            <person name="Bunk B."/>
            <person name="Jeske O."/>
            <person name="Meyerdierks A."/>
            <person name="Storesund J.E."/>
            <person name="Kallscheuer N."/>
            <person name="Luecker S."/>
            <person name="Lage O.M."/>
            <person name="Pohl T."/>
            <person name="Merkel B.J."/>
            <person name="Hornburger P."/>
            <person name="Mueller R.-W."/>
            <person name="Bruemmer F."/>
            <person name="Labrenz M."/>
            <person name="Spormann A.M."/>
            <person name="Op Den Camp H."/>
            <person name="Overmann J."/>
            <person name="Amann R."/>
            <person name="Jetten M.S.M."/>
            <person name="Mascher T."/>
            <person name="Medema M.H."/>
            <person name="Devos D.P."/>
            <person name="Kaster A.-K."/>
            <person name="Ovreas L."/>
            <person name="Rohde M."/>
            <person name="Galperin M.Y."/>
            <person name="Jogler C."/>
        </authorList>
    </citation>
    <scope>NUCLEOTIDE SEQUENCE [LARGE SCALE GENOMIC DNA]</scope>
    <source>
        <strain evidence="3 4">Pla100</strain>
    </source>
</reference>
<name>A0A5C6AVB8_9BACT</name>
<dbReference type="PANTHER" id="PTHR46388">
    <property type="entry name" value="NHL REPEAT-CONTAINING PROTEIN 2"/>
    <property type="match status" value="1"/>
</dbReference>
<feature type="domain" description="Teneurin NHL" evidence="2">
    <location>
        <begin position="261"/>
        <end position="324"/>
    </location>
</feature>
<dbReference type="OrthoDB" id="9799230at2"/>
<dbReference type="RefSeq" id="WP_146576330.1">
    <property type="nucleotide sequence ID" value="NZ_SJPM01000001.1"/>
</dbReference>
<protein>
    <submittedName>
        <fullName evidence="3">Virginiamycin B lyase</fullName>
    </submittedName>
</protein>
<sequence>MIRIVVSLVAVFLVLLLDHLVQVEAADLGESFRIETVAGTGLPDNNGASGNALAINVGQPFGVEVGPNGALYVTEVQNHRVMRIDLHSGDLSVVAGCGRKGYSGDGGSALQAELNEPYEVRFDQDGNMFFVEMQNHLVRRVDAKTGVISTIAGTGVSGYNGDDGVATEIQLNRPHSIALDDRDGLYIADIGNHRIRRVDLRSGSVKTIAGNGGKKLPVDQATALGKPVVGPRALTIDDDSLWVALREGHSIWKLSLTDGKWTHVAGTGKQGFSGDGGPAKAATFNGPKGIAITVDGKVFVVDTENQAIRMIDQRSGNIWTIAGSGPTGRGMKGDGGPATAAHMDRPHGICAGSEGSVFIGDTNNHRVRRIHPAP</sequence>
<dbReference type="Pfam" id="PF25021">
    <property type="entry name" value="TEN_NHL"/>
    <property type="match status" value="1"/>
</dbReference>
<dbReference type="Proteomes" id="UP000316213">
    <property type="component" value="Unassembled WGS sequence"/>
</dbReference>
<evidence type="ECO:0000313" key="3">
    <source>
        <dbReference type="EMBL" id="TWU03913.1"/>
    </source>
</evidence>
<keyword evidence="1" id="KW-0677">Repeat</keyword>
<dbReference type="PANTHER" id="PTHR46388:SF2">
    <property type="entry name" value="NHL REPEAT-CONTAINING PROTEIN 2"/>
    <property type="match status" value="1"/>
</dbReference>
<dbReference type="InterPro" id="IPR011042">
    <property type="entry name" value="6-blade_b-propeller_TolB-like"/>
</dbReference>
<evidence type="ECO:0000259" key="2">
    <source>
        <dbReference type="Pfam" id="PF25021"/>
    </source>
</evidence>
<accession>A0A5C6AVB8</accession>
<dbReference type="GO" id="GO:0016829">
    <property type="term" value="F:lyase activity"/>
    <property type="evidence" value="ECO:0007669"/>
    <property type="project" value="UniProtKB-KW"/>
</dbReference>
<dbReference type="InterPro" id="IPR001258">
    <property type="entry name" value="NHL_repeat"/>
</dbReference>
<dbReference type="Gene3D" id="2.120.10.30">
    <property type="entry name" value="TolB, C-terminal domain"/>
    <property type="match status" value="3"/>
</dbReference>